<feature type="region of interest" description="Disordered" evidence="1">
    <location>
        <begin position="14"/>
        <end position="49"/>
    </location>
</feature>
<dbReference type="EMBL" id="JAPQFC010000232">
    <property type="protein sequence ID" value="MCY6524797.1"/>
    <property type="molecule type" value="Genomic_DNA"/>
</dbReference>
<feature type="non-terminal residue" evidence="2">
    <location>
        <position position="1"/>
    </location>
</feature>
<gene>
    <name evidence="2" type="ORF">OYG11_11350</name>
</gene>
<protein>
    <submittedName>
        <fullName evidence="2">Uncharacterized protein</fullName>
    </submittedName>
</protein>
<reference evidence="2" key="1">
    <citation type="journal article" date="2021" name="Vet Sci">
        <title>O-Serogroups and Pathovirotypes of Escherichia coli Isolated from Post-Weaning Piglets Showing Diarrhoea and/or Oedema in South Korea.</title>
        <authorList>
            <person name="Byun J.W."/>
            <person name="Moon B.Y."/>
            <person name="Do K.H."/>
            <person name="Lee K."/>
            <person name="Lee H.Y."/>
            <person name="Kim W.I."/>
            <person name="So B."/>
            <person name="Lee W.K."/>
        </authorList>
    </citation>
    <scope>NUCLEOTIDE SEQUENCE</scope>
    <source>
        <strain evidence="2">84/14</strain>
    </source>
</reference>
<feature type="compositionally biased region" description="Basic and acidic residues" evidence="1">
    <location>
        <begin position="35"/>
        <end position="46"/>
    </location>
</feature>
<evidence type="ECO:0000313" key="2">
    <source>
        <dbReference type="EMBL" id="MCY6524797.1"/>
    </source>
</evidence>
<comment type="caution">
    <text evidence="2">The sequence shown here is derived from an EMBL/GenBank/DDBJ whole genome shotgun (WGS) entry which is preliminary data.</text>
</comment>
<dbReference type="AlphaFoldDB" id="A0A9Q4DJT8"/>
<name>A0A9Q4DJT8_ACTPL</name>
<reference evidence="2" key="2">
    <citation type="submission" date="2022-12" db="EMBL/GenBank/DDBJ databases">
        <authorList>
            <person name="Kardos G."/>
            <person name="Sarkozi R."/>
            <person name="Laczko L."/>
            <person name="Marton S."/>
            <person name="Makrai L."/>
            <person name="Banyai K."/>
            <person name="Fodor L."/>
        </authorList>
    </citation>
    <scope>NUCLEOTIDE SEQUENCE</scope>
    <source>
        <strain evidence="2">84/14</strain>
    </source>
</reference>
<proteinExistence type="predicted"/>
<sequence>GSFEDESMLKINSGASRHMTGECGHLNTLSKGSSSHKDKLGDKNSDSFKGIRSTSIELESSGNIHLNNIRFEKEFAFYFLFRR</sequence>
<evidence type="ECO:0000313" key="3">
    <source>
        <dbReference type="Proteomes" id="UP001077788"/>
    </source>
</evidence>
<dbReference type="Proteomes" id="UP001077788">
    <property type="component" value="Unassembled WGS sequence"/>
</dbReference>
<organism evidence="2 3">
    <name type="scientific">Actinobacillus pleuropneumoniae</name>
    <name type="common">Haemophilus pleuropneumoniae</name>
    <dbReference type="NCBI Taxonomy" id="715"/>
    <lineage>
        <taxon>Bacteria</taxon>
        <taxon>Pseudomonadati</taxon>
        <taxon>Pseudomonadota</taxon>
        <taxon>Gammaproteobacteria</taxon>
        <taxon>Pasteurellales</taxon>
        <taxon>Pasteurellaceae</taxon>
        <taxon>Actinobacillus</taxon>
    </lineage>
</organism>
<accession>A0A9Q4DJT8</accession>
<evidence type="ECO:0000256" key="1">
    <source>
        <dbReference type="SAM" id="MobiDB-lite"/>
    </source>
</evidence>
<dbReference type="RefSeq" id="WP_267991894.1">
    <property type="nucleotide sequence ID" value="NZ_JAPQFC010000232.1"/>
</dbReference>